<evidence type="ECO:0000313" key="2">
    <source>
        <dbReference type="Proteomes" id="UP000246991"/>
    </source>
</evidence>
<protein>
    <submittedName>
        <fullName evidence="1">Uncharacterized protein</fullName>
    </submittedName>
</protein>
<accession>A0A317T0B6</accession>
<dbReference type="OrthoDB" id="10349643at2759"/>
<gene>
    <name evidence="1" type="ORF">C7212DRAFT_19906</name>
</gene>
<reference evidence="1 2" key="1">
    <citation type="submission" date="2018-03" db="EMBL/GenBank/DDBJ databases">
        <title>Genomes of Pezizomycetes fungi and the evolution of truffles.</title>
        <authorList>
            <person name="Murat C."/>
            <person name="Payen T."/>
            <person name="Noel B."/>
            <person name="Kuo A."/>
            <person name="Martin F.M."/>
        </authorList>
    </citation>
    <scope>NUCLEOTIDE SEQUENCE [LARGE SCALE GENOMIC DNA]</scope>
    <source>
        <strain evidence="1">091103-1</strain>
    </source>
</reference>
<organism evidence="1 2">
    <name type="scientific">Tuber magnatum</name>
    <name type="common">white Piedmont truffle</name>
    <dbReference type="NCBI Taxonomy" id="42249"/>
    <lineage>
        <taxon>Eukaryota</taxon>
        <taxon>Fungi</taxon>
        <taxon>Dikarya</taxon>
        <taxon>Ascomycota</taxon>
        <taxon>Pezizomycotina</taxon>
        <taxon>Pezizomycetes</taxon>
        <taxon>Pezizales</taxon>
        <taxon>Tuberaceae</taxon>
        <taxon>Tuber</taxon>
    </lineage>
</organism>
<dbReference type="EMBL" id="PYWC01000011">
    <property type="protein sequence ID" value="PWW78951.1"/>
    <property type="molecule type" value="Genomic_DNA"/>
</dbReference>
<feature type="non-terminal residue" evidence="1">
    <location>
        <position position="52"/>
    </location>
</feature>
<feature type="non-terminal residue" evidence="1">
    <location>
        <position position="1"/>
    </location>
</feature>
<comment type="caution">
    <text evidence="1">The sequence shown here is derived from an EMBL/GenBank/DDBJ whole genome shotgun (WGS) entry which is preliminary data.</text>
</comment>
<proteinExistence type="predicted"/>
<name>A0A317T0B6_9PEZI</name>
<dbReference type="Proteomes" id="UP000246991">
    <property type="component" value="Unassembled WGS sequence"/>
</dbReference>
<evidence type="ECO:0000313" key="1">
    <source>
        <dbReference type="EMBL" id="PWW78951.1"/>
    </source>
</evidence>
<sequence>IGGPTLRFQCPTVPFDFVDFLFQVLNPHIPLLHLANRIFSFTKQLFVHSFHI</sequence>
<keyword evidence="2" id="KW-1185">Reference proteome</keyword>
<dbReference type="AlphaFoldDB" id="A0A317T0B6"/>